<organism evidence="1 2">
    <name type="scientific">Cypionkella aquatica</name>
    <dbReference type="NCBI Taxonomy" id="1756042"/>
    <lineage>
        <taxon>Bacteria</taxon>
        <taxon>Pseudomonadati</taxon>
        <taxon>Pseudomonadota</taxon>
        <taxon>Alphaproteobacteria</taxon>
        <taxon>Rhodobacterales</taxon>
        <taxon>Paracoccaceae</taxon>
        <taxon>Cypionkella</taxon>
    </lineage>
</organism>
<reference evidence="1 2" key="1">
    <citation type="journal article" date="2014" name="Int. J. Syst. Evol. Microbiol.">
        <title>Complete genome sequence of Corynebacterium casei LMG S-19264T (=DSM 44701T), isolated from a smear-ripened cheese.</title>
        <authorList>
            <consortium name="US DOE Joint Genome Institute (JGI-PGF)"/>
            <person name="Walter F."/>
            <person name="Albersmeier A."/>
            <person name="Kalinowski J."/>
            <person name="Ruckert C."/>
        </authorList>
    </citation>
    <scope>NUCLEOTIDE SEQUENCE [LARGE SCALE GENOMIC DNA]</scope>
    <source>
        <strain evidence="1 2">NBRC 111766</strain>
    </source>
</reference>
<dbReference type="RefSeq" id="WP_284324896.1">
    <property type="nucleotide sequence ID" value="NZ_BSPP01000005.1"/>
</dbReference>
<protein>
    <submittedName>
        <fullName evidence="1">Uncharacterized protein</fullName>
    </submittedName>
</protein>
<dbReference type="EMBL" id="BSPP01000005">
    <property type="protein sequence ID" value="GLS86679.1"/>
    <property type="molecule type" value="Genomic_DNA"/>
</dbReference>
<dbReference type="Gene3D" id="3.30.2000.10">
    <property type="entry name" value="Phage tail protein-like"/>
    <property type="match status" value="1"/>
</dbReference>
<evidence type="ECO:0000313" key="1">
    <source>
        <dbReference type="EMBL" id="GLS86679.1"/>
    </source>
</evidence>
<dbReference type="InterPro" id="IPR056912">
    <property type="entry name" value="Phage_JBD30_tail_term-like"/>
</dbReference>
<proteinExistence type="predicted"/>
<accession>A0AA37U389</accession>
<dbReference type="Pfam" id="PF23840">
    <property type="entry name" value="Phage_tail_terminator"/>
    <property type="match status" value="1"/>
</dbReference>
<keyword evidence="2" id="KW-1185">Reference proteome</keyword>
<gene>
    <name evidence="1" type="ORF">GCM10010873_16530</name>
</gene>
<name>A0AA37U389_9RHOB</name>
<dbReference type="Proteomes" id="UP001157355">
    <property type="component" value="Unassembled WGS sequence"/>
</dbReference>
<evidence type="ECO:0000313" key="2">
    <source>
        <dbReference type="Proteomes" id="UP001157355"/>
    </source>
</evidence>
<dbReference type="InterPro" id="IPR038042">
    <property type="entry name" value="Gp37-like"/>
</dbReference>
<comment type="caution">
    <text evidence="1">The sequence shown here is derived from an EMBL/GenBank/DDBJ whole genome shotgun (WGS) entry which is preliminary data.</text>
</comment>
<dbReference type="AlphaFoldDB" id="A0AA37U389"/>
<sequence>MLNILYQRLLDSGKFVSVGISEDIEAIAGRATAADDGALFVVPYRERAMAARYATGGHRQKVDAQFLVAMVFRQHDDPRGTERALRFDALKNDVEQTLAGWSPAEGGDPCSLTSGEGSGLPNGVSLYIQTWQTSRYLIGAQP</sequence>